<dbReference type="OrthoDB" id="664757at2"/>
<accession>A0A2T8HLL3</accession>
<dbReference type="GO" id="GO:0016757">
    <property type="term" value="F:glycosyltransferase activity"/>
    <property type="evidence" value="ECO:0007669"/>
    <property type="project" value="UniProtKB-KW"/>
</dbReference>
<keyword evidence="2" id="KW-0808">Transferase</keyword>
<dbReference type="AlphaFoldDB" id="A0A2T8HLL3"/>
<organism evidence="2 3">
    <name type="scientific">Sphingobacterium corticibacter</name>
    <dbReference type="NCBI Taxonomy" id="2171749"/>
    <lineage>
        <taxon>Bacteria</taxon>
        <taxon>Pseudomonadati</taxon>
        <taxon>Bacteroidota</taxon>
        <taxon>Sphingobacteriia</taxon>
        <taxon>Sphingobacteriales</taxon>
        <taxon>Sphingobacteriaceae</taxon>
        <taxon>Sphingobacterium</taxon>
    </lineage>
</organism>
<dbReference type="PANTHER" id="PTHR11608">
    <property type="entry name" value="BIFUNCTIONAL PROTEIN PYRR"/>
    <property type="match status" value="1"/>
</dbReference>
<dbReference type="Pfam" id="PF00156">
    <property type="entry name" value="Pribosyltran"/>
    <property type="match status" value="1"/>
</dbReference>
<evidence type="ECO:0000259" key="1">
    <source>
        <dbReference type="Pfam" id="PF00156"/>
    </source>
</evidence>
<reference evidence="2 3" key="1">
    <citation type="submission" date="2018-04" db="EMBL/GenBank/DDBJ databases">
        <title>Sphingobacterium cortibacter sp. nov.</title>
        <authorList>
            <person name="Li Y."/>
        </authorList>
    </citation>
    <scope>NUCLEOTIDE SEQUENCE [LARGE SCALE GENOMIC DNA]</scope>
    <source>
        <strain evidence="2 3">2c-3</strain>
    </source>
</reference>
<protein>
    <submittedName>
        <fullName evidence="2">Phosphoribosyltransferase</fullName>
    </submittedName>
</protein>
<keyword evidence="3" id="KW-1185">Reference proteome</keyword>
<name>A0A2T8HLL3_9SPHI</name>
<keyword evidence="2" id="KW-0328">Glycosyltransferase</keyword>
<evidence type="ECO:0000313" key="2">
    <source>
        <dbReference type="EMBL" id="PVH26344.1"/>
    </source>
</evidence>
<dbReference type="RefSeq" id="WP_116774210.1">
    <property type="nucleotide sequence ID" value="NZ_QDKG01000001.1"/>
</dbReference>
<dbReference type="InterPro" id="IPR000836">
    <property type="entry name" value="PRTase_dom"/>
</dbReference>
<evidence type="ECO:0000313" key="3">
    <source>
        <dbReference type="Proteomes" id="UP000245627"/>
    </source>
</evidence>
<dbReference type="Proteomes" id="UP000245627">
    <property type="component" value="Unassembled WGS sequence"/>
</dbReference>
<comment type="caution">
    <text evidence="2">The sequence shown here is derived from an EMBL/GenBank/DDBJ whole genome shotgun (WGS) entry which is preliminary data.</text>
</comment>
<dbReference type="InterPro" id="IPR029057">
    <property type="entry name" value="PRTase-like"/>
</dbReference>
<dbReference type="InterPro" id="IPR050137">
    <property type="entry name" value="PyrR_bifunctional"/>
</dbReference>
<gene>
    <name evidence="2" type="ORF">DC487_01575</name>
</gene>
<dbReference type="EMBL" id="QDKG01000001">
    <property type="protein sequence ID" value="PVH26344.1"/>
    <property type="molecule type" value="Genomic_DNA"/>
</dbReference>
<sequence length="172" mass="19541">MSATKTLILNKEQIHQKSKRIAYQIIEDNFDETDIVLVGIADRGYVFAQRLQKLLQEIAPQINIELMRVTIDKLKRQLDASADQDLTIAQDKVIVLVDDVLNSGRTLAYGLGLFLNIPLKKMRTAVLIDRSHHSFPIFSDYYGLKLSTILKEHVEVEFEEHDGVDSDAAYLA</sequence>
<dbReference type="Gene3D" id="3.40.50.2020">
    <property type="match status" value="1"/>
</dbReference>
<dbReference type="PANTHER" id="PTHR11608:SF0">
    <property type="entry name" value="BIFUNCTIONAL PROTEIN PYRR"/>
    <property type="match status" value="1"/>
</dbReference>
<dbReference type="CDD" id="cd06223">
    <property type="entry name" value="PRTases_typeI"/>
    <property type="match status" value="1"/>
</dbReference>
<proteinExistence type="predicted"/>
<dbReference type="SUPFAM" id="SSF53271">
    <property type="entry name" value="PRTase-like"/>
    <property type="match status" value="1"/>
</dbReference>
<feature type="domain" description="Phosphoribosyltransferase" evidence="1">
    <location>
        <begin position="9"/>
        <end position="153"/>
    </location>
</feature>